<feature type="domain" description="Aminotransferase class V" evidence="11">
    <location>
        <begin position="7"/>
        <end position="371"/>
    </location>
</feature>
<sequence length="391" mass="39998">MNAASRTYLDHNATSALRPDARDAMLAALEHAGNASSVHAEGRAARALIERAREEVAALVGGQARNVVFTSGGTEANVLALTPGLEACGDKRPLDRLLTSAVEHPSVLDGARFPADRVERLPVDGDGVLDLDALSARLAVLAKAGERALVSVQAANNETGVLQPIAAIAGLVHDHGGLLHCDAVQAAGRTDFAMASGADLVTLSAHKIGGPQGVGALVLSPAVTIADRVLRGGGQERGARAGTENVAGIAGFGAAASCAREGRAEEAARLAALRDVFEAGLRAVAPDIDVFGARVGRLPNTTLFAMPEGTAETALIAFDLAGVAVSSGAACSSGKVRASHVLLAMGVPRERAAAAIRVSLGWTTTRNHIENCLEVFEKTVGALRNRRGRAA</sequence>
<dbReference type="PANTHER" id="PTHR11601:SF34">
    <property type="entry name" value="CYSTEINE DESULFURASE"/>
    <property type="match status" value="1"/>
</dbReference>
<dbReference type="EMBL" id="JANCLU010000019">
    <property type="protein sequence ID" value="MCP8940285.1"/>
    <property type="molecule type" value="Genomic_DNA"/>
</dbReference>
<evidence type="ECO:0000313" key="13">
    <source>
        <dbReference type="Proteomes" id="UP001205890"/>
    </source>
</evidence>
<keyword evidence="9" id="KW-0411">Iron-sulfur</keyword>
<dbReference type="PANTHER" id="PTHR11601">
    <property type="entry name" value="CYSTEINE DESULFURYLASE FAMILY MEMBER"/>
    <property type="match status" value="1"/>
</dbReference>
<comment type="function">
    <text evidence="2">Catalyzes the removal of elemental sulfur atoms from cysteine to produce alanine. Seems to participate in the biosynthesis of the nitrogenase metalloclusters by providing the inorganic sulfur required for the Fe-S core formation.</text>
</comment>
<dbReference type="Proteomes" id="UP001205890">
    <property type="component" value="Unassembled WGS sequence"/>
</dbReference>
<evidence type="ECO:0000256" key="6">
    <source>
        <dbReference type="ARBA" id="ARBA00022723"/>
    </source>
</evidence>
<keyword evidence="7" id="KW-0663">Pyridoxal phosphate</keyword>
<keyword evidence="6" id="KW-0479">Metal-binding</keyword>
<dbReference type="InterPro" id="IPR015424">
    <property type="entry name" value="PyrdxlP-dep_Trfase"/>
</dbReference>
<evidence type="ECO:0000256" key="7">
    <source>
        <dbReference type="ARBA" id="ARBA00022898"/>
    </source>
</evidence>
<keyword evidence="8" id="KW-0408">Iron</keyword>
<keyword evidence="13" id="KW-1185">Reference proteome</keyword>
<dbReference type="Pfam" id="PF00266">
    <property type="entry name" value="Aminotran_5"/>
    <property type="match status" value="1"/>
</dbReference>
<comment type="caution">
    <text evidence="12">The sequence shown here is derived from an EMBL/GenBank/DDBJ whole genome shotgun (WGS) entry which is preliminary data.</text>
</comment>
<dbReference type="RefSeq" id="WP_254744818.1">
    <property type="nucleotide sequence ID" value="NZ_JANCLU010000019.1"/>
</dbReference>
<organism evidence="12 13">
    <name type="scientific">Alsobacter ponti</name>
    <dbReference type="NCBI Taxonomy" id="2962936"/>
    <lineage>
        <taxon>Bacteria</taxon>
        <taxon>Pseudomonadati</taxon>
        <taxon>Pseudomonadota</taxon>
        <taxon>Alphaproteobacteria</taxon>
        <taxon>Hyphomicrobiales</taxon>
        <taxon>Alsobacteraceae</taxon>
        <taxon>Alsobacter</taxon>
    </lineage>
</organism>
<name>A0ABT1LFL9_9HYPH</name>
<evidence type="ECO:0000313" key="12">
    <source>
        <dbReference type="EMBL" id="MCP8940285.1"/>
    </source>
</evidence>
<dbReference type="SUPFAM" id="SSF53383">
    <property type="entry name" value="PLP-dependent transferases"/>
    <property type="match status" value="1"/>
</dbReference>
<dbReference type="Gene3D" id="3.40.640.10">
    <property type="entry name" value="Type I PLP-dependent aspartate aminotransferase-like (Major domain)"/>
    <property type="match status" value="1"/>
</dbReference>
<keyword evidence="5" id="KW-0808">Transferase</keyword>
<evidence type="ECO:0000256" key="5">
    <source>
        <dbReference type="ARBA" id="ARBA00022679"/>
    </source>
</evidence>
<evidence type="ECO:0000256" key="9">
    <source>
        <dbReference type="ARBA" id="ARBA00023014"/>
    </source>
</evidence>
<evidence type="ECO:0000256" key="1">
    <source>
        <dbReference type="ARBA" id="ARBA00001933"/>
    </source>
</evidence>
<dbReference type="Gene3D" id="3.90.1150.10">
    <property type="entry name" value="Aspartate Aminotransferase, domain 1"/>
    <property type="match status" value="1"/>
</dbReference>
<reference evidence="12 13" key="1">
    <citation type="submission" date="2022-07" db="EMBL/GenBank/DDBJ databases">
        <authorList>
            <person name="Li W.-J."/>
            <person name="Deng Q.-Q."/>
        </authorList>
    </citation>
    <scope>NUCLEOTIDE SEQUENCE [LARGE SCALE GENOMIC DNA]</scope>
    <source>
        <strain evidence="12 13">SYSU M60028</strain>
    </source>
</reference>
<dbReference type="InterPro" id="IPR015422">
    <property type="entry name" value="PyrdxlP-dep_Trfase_small"/>
</dbReference>
<evidence type="ECO:0000256" key="4">
    <source>
        <dbReference type="ARBA" id="ARBA00013558"/>
    </source>
</evidence>
<comment type="cofactor">
    <cofactor evidence="1">
        <name>pyridoxal 5'-phosphate</name>
        <dbReference type="ChEBI" id="CHEBI:597326"/>
    </cofactor>
</comment>
<evidence type="ECO:0000256" key="8">
    <source>
        <dbReference type="ARBA" id="ARBA00023004"/>
    </source>
</evidence>
<dbReference type="InterPro" id="IPR015421">
    <property type="entry name" value="PyrdxlP-dep_Trfase_major"/>
</dbReference>
<proteinExistence type="inferred from homology"/>
<dbReference type="PIRSF" id="PIRSF005572">
    <property type="entry name" value="NifS"/>
    <property type="match status" value="1"/>
</dbReference>
<dbReference type="Gene3D" id="1.10.260.50">
    <property type="match status" value="1"/>
</dbReference>
<evidence type="ECO:0000256" key="3">
    <source>
        <dbReference type="ARBA" id="ARBA00006490"/>
    </source>
</evidence>
<gene>
    <name evidence="12" type="ORF">NK718_17300</name>
</gene>
<comment type="similarity">
    <text evidence="3">Belongs to the class-V pyridoxal-phosphate-dependent aminotransferase family. NifS/IscS subfamily.</text>
</comment>
<evidence type="ECO:0000256" key="2">
    <source>
        <dbReference type="ARBA" id="ARBA00003120"/>
    </source>
</evidence>
<evidence type="ECO:0000256" key="10">
    <source>
        <dbReference type="ARBA" id="ARBA00050776"/>
    </source>
</evidence>
<dbReference type="InterPro" id="IPR000192">
    <property type="entry name" value="Aminotrans_V_dom"/>
</dbReference>
<accession>A0ABT1LFL9</accession>
<dbReference type="InterPro" id="IPR016454">
    <property type="entry name" value="Cysteine_dSase"/>
</dbReference>
<evidence type="ECO:0000259" key="11">
    <source>
        <dbReference type="Pfam" id="PF00266"/>
    </source>
</evidence>
<protein>
    <recommendedName>
        <fullName evidence="4">Cysteine desulfurase</fullName>
    </recommendedName>
</protein>
<comment type="catalytic activity">
    <reaction evidence="10">
        <text>(sulfur carrier)-H + L-cysteine = (sulfur carrier)-SH + L-alanine</text>
        <dbReference type="Rhea" id="RHEA:43892"/>
        <dbReference type="Rhea" id="RHEA-COMP:14737"/>
        <dbReference type="Rhea" id="RHEA-COMP:14739"/>
        <dbReference type="ChEBI" id="CHEBI:29917"/>
        <dbReference type="ChEBI" id="CHEBI:35235"/>
        <dbReference type="ChEBI" id="CHEBI:57972"/>
        <dbReference type="ChEBI" id="CHEBI:64428"/>
        <dbReference type="EC" id="2.8.1.7"/>
    </reaction>
</comment>